<gene>
    <name evidence="1" type="ORF">GR217_36300</name>
</gene>
<organism evidence="1 2">
    <name type="scientific">Rhizobium ruizarguesonis</name>
    <dbReference type="NCBI Taxonomy" id="2081791"/>
    <lineage>
        <taxon>Bacteria</taxon>
        <taxon>Pseudomonadati</taxon>
        <taxon>Pseudomonadota</taxon>
        <taxon>Alphaproteobacteria</taxon>
        <taxon>Hyphomicrobiales</taxon>
        <taxon>Rhizobiaceae</taxon>
        <taxon>Rhizobium/Agrobacterium group</taxon>
        <taxon>Rhizobium</taxon>
    </lineage>
</organism>
<reference evidence="1 2" key="1">
    <citation type="submission" date="2019-12" db="EMBL/GenBank/DDBJ databases">
        <title>Rhizobium genotypes associated with high levels of biological nitrogen fixation by grain legumes in a temperate-maritime cropping system.</title>
        <authorList>
            <person name="Maluk M."/>
            <person name="Francesc Ferrando Molina F."/>
            <person name="Lopez Del Egido L."/>
            <person name="Lafos M."/>
            <person name="Langarica-Fuentes A."/>
            <person name="Gebre Yohannes G."/>
            <person name="Young M.W."/>
            <person name="Martin P."/>
            <person name="Gantlett R."/>
            <person name="Kenicer G."/>
            <person name="Hawes C."/>
            <person name="Begg G.S."/>
            <person name="Quilliam R.S."/>
            <person name="Squire G.R."/>
            <person name="Poole P.S."/>
            <person name="Young P.W."/>
            <person name="Iannetta P.M."/>
            <person name="James E.K."/>
        </authorList>
    </citation>
    <scope>NUCLEOTIDE SEQUENCE [LARGE SCALE GENOMIC DNA]</scope>
    <source>
        <strain evidence="1 2">JHI985</strain>
    </source>
</reference>
<dbReference type="Proteomes" id="UP000661163">
    <property type="component" value="Unassembled WGS sequence"/>
</dbReference>
<evidence type="ECO:0000313" key="2">
    <source>
        <dbReference type="Proteomes" id="UP000661163"/>
    </source>
</evidence>
<evidence type="ECO:0000313" key="1">
    <source>
        <dbReference type="EMBL" id="NEI53057.1"/>
    </source>
</evidence>
<dbReference type="AlphaFoldDB" id="A0AAE4YXD9"/>
<comment type="caution">
    <text evidence="1">The sequence shown here is derived from an EMBL/GenBank/DDBJ whole genome shotgun (WGS) entry which is preliminary data.</text>
</comment>
<proteinExistence type="predicted"/>
<accession>A0AAE4YXD9</accession>
<dbReference type="RefSeq" id="WP_130663913.1">
    <property type="nucleotide sequence ID" value="NZ_SILB01000007.1"/>
</dbReference>
<sequence>MGAPLEVKGFTWERGPFSICAACKQESFGFLRAGGHSLTMRCSKCRYFENVALPPVDKKVIYLDQFIFSLLFNVTSQGRLPLGHETFAKALHERLRRLVLLQQIVLPHSDIHRDETTVFHSASALREAYEFIGGDISFSDTSTIELNQVLDATEAFVRGTPLTIDLSVDEVLESNRNDWLSDMHISVRSDYSQLADGLRKMRDETHAEMEKLAARWVSEKPSFDDVLKIELDAVLQAKIGALASTERKKSSADPDVLFNAVNSPIQREVRNLLHFMREEGVSANEAGQKVRDLWDSEVYRQLPHHRISAYLFAAIARRVVSGQKSVVNKGMINDVRAIATYAPYVDAMFVDKTSAQLLQERPLSDDLSFKADVFSFSSRDEFLAYLDDLEAKTPSGVREMSSRIYGVA</sequence>
<name>A0AAE4YXD9_9HYPH</name>
<protein>
    <submittedName>
        <fullName evidence="1">Uncharacterized protein</fullName>
    </submittedName>
</protein>
<dbReference type="EMBL" id="WUFC01000058">
    <property type="protein sequence ID" value="NEI53057.1"/>
    <property type="molecule type" value="Genomic_DNA"/>
</dbReference>